<feature type="domain" description="Tryptophan synthase beta chain-like PALP" evidence="3">
    <location>
        <begin position="44"/>
        <end position="350"/>
    </location>
</feature>
<gene>
    <name evidence="4" type="ORF">RFN29_21120</name>
</gene>
<evidence type="ECO:0000313" key="4">
    <source>
        <dbReference type="EMBL" id="MDX8494073.1"/>
    </source>
</evidence>
<evidence type="ECO:0000259" key="3">
    <source>
        <dbReference type="Pfam" id="PF00291"/>
    </source>
</evidence>
<dbReference type="EC" id="4.3.1.15" evidence="4"/>
<name>A0ABU4Z4Z5_9HYPH</name>
<dbReference type="NCBIfam" id="NF006058">
    <property type="entry name" value="PRK08206.1"/>
    <property type="match status" value="1"/>
</dbReference>
<reference evidence="4 5" key="1">
    <citation type="submission" date="2023-08" db="EMBL/GenBank/DDBJ databases">
        <title>Implementing the SeqCode for naming new Mesorhizobium species isolated from Vachellia karroo root nodules.</title>
        <authorList>
            <person name="Van Lill M."/>
        </authorList>
    </citation>
    <scope>NUCLEOTIDE SEQUENCE [LARGE SCALE GENOMIC DNA]</scope>
    <source>
        <strain evidence="4 5">VK22B</strain>
    </source>
</reference>
<dbReference type="SUPFAM" id="SSF53686">
    <property type="entry name" value="Tryptophan synthase beta subunit-like PLP-dependent enzymes"/>
    <property type="match status" value="1"/>
</dbReference>
<dbReference type="PANTHER" id="PTHR42937">
    <property type="match status" value="1"/>
</dbReference>
<dbReference type="Pfam" id="PF00291">
    <property type="entry name" value="PALP"/>
    <property type="match status" value="1"/>
</dbReference>
<organism evidence="4 5">
    <name type="scientific">Mesorhizobium captivum</name>
    <dbReference type="NCBI Taxonomy" id="3072319"/>
    <lineage>
        <taxon>Bacteria</taxon>
        <taxon>Pseudomonadati</taxon>
        <taxon>Pseudomonadota</taxon>
        <taxon>Alphaproteobacteria</taxon>
        <taxon>Hyphomicrobiales</taxon>
        <taxon>Phyllobacteriaceae</taxon>
        <taxon>Mesorhizobium</taxon>
    </lineage>
</organism>
<comment type="caution">
    <text evidence="4">The sequence shown here is derived from an EMBL/GenBank/DDBJ whole genome shotgun (WGS) entry which is preliminary data.</text>
</comment>
<dbReference type="GO" id="GO:0008838">
    <property type="term" value="F:diaminopropionate ammonia-lyase activity"/>
    <property type="evidence" value="ECO:0007669"/>
    <property type="project" value="UniProtKB-EC"/>
</dbReference>
<protein>
    <submittedName>
        <fullName evidence="4">Diaminopropionate ammonia-lyase</fullName>
        <ecNumber evidence="4">4.3.1.15</ecNumber>
    </submittedName>
</protein>
<evidence type="ECO:0000313" key="5">
    <source>
        <dbReference type="Proteomes" id="UP001271249"/>
    </source>
</evidence>
<dbReference type="EMBL" id="JAVIJC010000023">
    <property type="protein sequence ID" value="MDX8494073.1"/>
    <property type="molecule type" value="Genomic_DNA"/>
</dbReference>
<comment type="cofactor">
    <cofactor evidence="1">
        <name>pyridoxal 5'-phosphate</name>
        <dbReference type="ChEBI" id="CHEBI:597326"/>
    </cofactor>
</comment>
<evidence type="ECO:0000256" key="2">
    <source>
        <dbReference type="ARBA" id="ARBA00022898"/>
    </source>
</evidence>
<accession>A0ABU4Z4Z5</accession>
<dbReference type="Proteomes" id="UP001271249">
    <property type="component" value="Unassembled WGS sequence"/>
</dbReference>
<keyword evidence="2" id="KW-0663">Pyridoxal phosphate</keyword>
<dbReference type="RefSeq" id="WP_320227950.1">
    <property type="nucleotide sequence ID" value="NZ_JAVIJC010000023.1"/>
</dbReference>
<evidence type="ECO:0000256" key="1">
    <source>
        <dbReference type="ARBA" id="ARBA00001933"/>
    </source>
</evidence>
<dbReference type="InterPro" id="IPR001926">
    <property type="entry name" value="TrpB-like_PALP"/>
</dbReference>
<dbReference type="InterPro" id="IPR036052">
    <property type="entry name" value="TrpB-like_PALP_sf"/>
</dbReference>
<dbReference type="PANTHER" id="PTHR42937:SF1">
    <property type="entry name" value="DIAMINOPROPIONATE AMMONIA-LYASE"/>
    <property type="match status" value="1"/>
</dbReference>
<dbReference type="Gene3D" id="3.40.50.1100">
    <property type="match status" value="3"/>
</dbReference>
<keyword evidence="5" id="KW-1185">Reference proteome</keyword>
<keyword evidence="4" id="KW-0456">Lyase</keyword>
<proteinExistence type="predicted"/>
<sequence length="409" mass="43671">MESSFAHFANPRRLSPEAEERAASSVANLSGWERAVGEIRSWPEYGEQPLHSLAKTARRLGLGELFFKDESQRFGRQLGSFKALGAPYAVSVLLADAVENETGRRPTSAQLRTGEFREITGRITVCVATDGNQGRGLAFAAKTFGCRCVVYIHGHVSAARKDAMEAYGAIVIRVDGEYEASVNRAKEDARMNGWSFVSSTSWDDYRASLPRNVMSGYMVMVEEAIAQVPSLDGITHVFMAAGVGSIPAAVFLGIAQRLKASLPRFVVVEPSEADCCYQSAKAGGPTPSAGTLRTIMAGLACREVSPAAWTLLDWLVSDFVTIPDDWAEDGMRALADGGGDVPIVCGESAAGSTGILIKCLTDDALKRALGLDASSRVLLFGCEGATDPGIYTRIVGSTPEAVFDRQGGR</sequence>